<dbReference type="OrthoDB" id="464342at2"/>
<dbReference type="RefSeq" id="WP_006098429.1">
    <property type="nucleotide sequence ID" value="NZ_DS989842.1"/>
</dbReference>
<feature type="domain" description="Peptidase C14 caspase" evidence="8">
    <location>
        <begin position="11"/>
        <end position="239"/>
    </location>
</feature>
<evidence type="ECO:0000256" key="5">
    <source>
        <dbReference type="PROSITE-ProRule" id="PRU00221"/>
    </source>
</evidence>
<keyword evidence="7" id="KW-0812">Transmembrane</keyword>
<dbReference type="InterPro" id="IPR036322">
    <property type="entry name" value="WD40_repeat_dom_sf"/>
</dbReference>
<gene>
    <name evidence="12" type="ORF">MC7420_7731</name>
</gene>
<keyword evidence="12" id="KW-0675">Receptor</keyword>
<dbReference type="EMBL" id="DS989842">
    <property type="protein sequence ID" value="EDX77993.1"/>
    <property type="molecule type" value="Genomic_DNA"/>
</dbReference>
<feature type="repeat" description="WD" evidence="5">
    <location>
        <begin position="1952"/>
        <end position="1993"/>
    </location>
</feature>
<name>B4VID1_9CYAN</name>
<dbReference type="Pfam" id="PF13458">
    <property type="entry name" value="Peripla_BP_6"/>
    <property type="match status" value="1"/>
</dbReference>
<evidence type="ECO:0000259" key="11">
    <source>
        <dbReference type="Pfam" id="PF20703"/>
    </source>
</evidence>
<dbReference type="PANTHER" id="PTHR19879">
    <property type="entry name" value="TRANSCRIPTION INITIATION FACTOR TFIID"/>
    <property type="match status" value="1"/>
</dbReference>
<keyword evidence="7" id="KW-1133">Transmembrane helix</keyword>
<dbReference type="HOGENOM" id="CLU_232397_0_0_3"/>
<feature type="compositionally biased region" description="Polar residues" evidence="6">
    <location>
        <begin position="1247"/>
        <end position="1282"/>
    </location>
</feature>
<dbReference type="Pfam" id="PF12894">
    <property type="entry name" value="ANAPC4_WD40"/>
    <property type="match status" value="1"/>
</dbReference>
<evidence type="ECO:0000256" key="4">
    <source>
        <dbReference type="ARBA" id="ARBA00022737"/>
    </source>
</evidence>
<keyword evidence="2 5" id="KW-0853">WD repeat</keyword>
<feature type="repeat" description="WD" evidence="5">
    <location>
        <begin position="1423"/>
        <end position="1455"/>
    </location>
</feature>
<dbReference type="InterPro" id="IPR015943">
    <property type="entry name" value="WD40/YVTN_repeat-like_dom_sf"/>
</dbReference>
<dbReference type="CDD" id="cd06268">
    <property type="entry name" value="PBP1_ABC_transporter_LIVBP-like"/>
    <property type="match status" value="1"/>
</dbReference>
<evidence type="ECO:0000313" key="12">
    <source>
        <dbReference type="EMBL" id="EDX77993.1"/>
    </source>
</evidence>
<feature type="repeat" description="WD" evidence="5">
    <location>
        <begin position="1285"/>
        <end position="1311"/>
    </location>
</feature>
<feature type="compositionally biased region" description="Polar residues" evidence="6">
    <location>
        <begin position="1157"/>
        <end position="1174"/>
    </location>
</feature>
<dbReference type="STRING" id="118168.MC7420_7731"/>
<organism evidence="12 13">
    <name type="scientific">Coleofasciculus chthonoplastes PCC 7420</name>
    <dbReference type="NCBI Taxonomy" id="118168"/>
    <lineage>
        <taxon>Bacteria</taxon>
        <taxon>Bacillati</taxon>
        <taxon>Cyanobacteriota</taxon>
        <taxon>Cyanophyceae</taxon>
        <taxon>Coleofasciculales</taxon>
        <taxon>Coleofasciculaceae</taxon>
        <taxon>Coleofasciculus</taxon>
    </lineage>
</organism>
<keyword evidence="13" id="KW-1185">Reference proteome</keyword>
<evidence type="ECO:0000259" key="8">
    <source>
        <dbReference type="Pfam" id="PF00656"/>
    </source>
</evidence>
<dbReference type="Pfam" id="PF20703">
    <property type="entry name" value="nSTAND1"/>
    <property type="match status" value="1"/>
</dbReference>
<dbReference type="eggNOG" id="COG4249">
    <property type="taxonomic scope" value="Bacteria"/>
</dbReference>
<keyword evidence="7" id="KW-0472">Membrane</keyword>
<dbReference type="InterPro" id="IPR028081">
    <property type="entry name" value="Leu-bd"/>
</dbReference>
<dbReference type="PANTHER" id="PTHR19879:SF9">
    <property type="entry name" value="TRANSCRIPTION INITIATION FACTOR TFIID SUBUNIT 5"/>
    <property type="match status" value="1"/>
</dbReference>
<feature type="region of interest" description="Disordered" evidence="6">
    <location>
        <begin position="1246"/>
        <end position="1284"/>
    </location>
</feature>
<comment type="similarity">
    <text evidence="1">Belongs to the leucine-binding protein family.</text>
</comment>
<dbReference type="eggNOG" id="COG2319">
    <property type="taxonomic scope" value="Bacteria"/>
</dbReference>
<dbReference type="InterPro" id="IPR024977">
    <property type="entry name" value="Apc4-like_WD40_dom"/>
</dbReference>
<keyword evidence="3" id="KW-0732">Signal</keyword>
<dbReference type="SUPFAM" id="SSF50998">
    <property type="entry name" value="Quinoprotein alcohol dehydrogenase-like"/>
    <property type="match status" value="1"/>
</dbReference>
<feature type="compositionally biased region" description="Low complexity" evidence="6">
    <location>
        <begin position="1175"/>
        <end position="1188"/>
    </location>
</feature>
<dbReference type="Gene3D" id="3.40.50.300">
    <property type="entry name" value="P-loop containing nucleotide triphosphate hydrolases"/>
    <property type="match status" value="1"/>
</dbReference>
<dbReference type="InterPro" id="IPR011600">
    <property type="entry name" value="Pept_C14_caspase"/>
</dbReference>
<feature type="domain" description="Anaphase-promoting complex subunit 4-like WD40" evidence="9">
    <location>
        <begin position="1742"/>
        <end position="1831"/>
    </location>
</feature>
<feature type="repeat" description="WD" evidence="5">
    <location>
        <begin position="1821"/>
        <end position="1856"/>
    </location>
</feature>
<feature type="repeat" description="WD" evidence="5">
    <location>
        <begin position="1051"/>
        <end position="1092"/>
    </location>
</feature>
<evidence type="ECO:0000256" key="3">
    <source>
        <dbReference type="ARBA" id="ARBA00022729"/>
    </source>
</evidence>
<dbReference type="SMART" id="SM00320">
    <property type="entry name" value="WD40"/>
    <property type="match status" value="18"/>
</dbReference>
<dbReference type="SUPFAM" id="SSF50978">
    <property type="entry name" value="WD40 repeat-like"/>
    <property type="match status" value="1"/>
</dbReference>
<dbReference type="CDD" id="cd00200">
    <property type="entry name" value="WD40"/>
    <property type="match status" value="1"/>
</dbReference>
<dbReference type="PROSITE" id="PS00678">
    <property type="entry name" value="WD_REPEATS_1"/>
    <property type="match status" value="4"/>
</dbReference>
<dbReference type="InterPro" id="IPR029030">
    <property type="entry name" value="Caspase-like_dom_sf"/>
</dbReference>
<feature type="repeat" description="WD" evidence="5">
    <location>
        <begin position="1319"/>
        <end position="1359"/>
    </location>
</feature>
<dbReference type="Gene3D" id="2.130.10.10">
    <property type="entry name" value="YVTN repeat-like/Quinoprotein amine dehydrogenase"/>
    <property type="match status" value="5"/>
</dbReference>
<feature type="domain" description="Leucine-binding protein" evidence="10">
    <location>
        <begin position="2147"/>
        <end position="2460"/>
    </location>
</feature>
<dbReference type="SUPFAM" id="SSF52129">
    <property type="entry name" value="Caspase-like"/>
    <property type="match status" value="1"/>
</dbReference>
<dbReference type="eggNOG" id="COG0419">
    <property type="taxonomic scope" value="Bacteria"/>
</dbReference>
<dbReference type="SUPFAM" id="SSF53822">
    <property type="entry name" value="Periplasmic binding protein-like I"/>
    <property type="match status" value="1"/>
</dbReference>
<protein>
    <submittedName>
        <fullName evidence="12">Receptor family ligand binding region</fullName>
    </submittedName>
</protein>
<dbReference type="InterPro" id="IPR011047">
    <property type="entry name" value="Quinoprotein_ADH-like_sf"/>
</dbReference>
<dbReference type="Pfam" id="PF00400">
    <property type="entry name" value="WD40"/>
    <property type="match status" value="8"/>
</dbReference>
<sequence length="2499" mass="278565">MFNSNSDFQHNFAIIIGINKYDNLQKPLETAVSDAEELARILKHHHEQLEEKYQEQNKYEVRLLTDEDATLEKLDQLLENFQKGKIPLDNETVQVDDNDRVIFYFAGHGKATKATETENGPTGYFLPQDAANDTSTWLPMRKLHDALLKLDCRHMLLILDCCFAGAFRWGTCQRDVELAVPVYQETYDRFIRDPAWQVITSAGYNQKALDSLGYRGRVSGTNHSPFAQALFDALQGKTDPRSQRTADTDNDHILIANELEIYLANNVYTVADKHSHEQTPSLFSLRKHGNGRFFFLLKDFNRDKLKEAPKITPENNPYRGLESYDEEHSKLFHGRSKLIEKLTNHVINENKAFTVILGVSGSGKSSLMKAGLLPRLRNEHQFTILGPMRVGDSPLTALAQAFLPIKDETALQDLATIKNLTQILEKDSQSWIDTIKFSKINEHNTELCQSIKHLKLTNEQVEFLKEWRDSDCTKPVSIKLWLDKFNKRNNLIKKIDKLTKNLVLELKGGTRFLVAIIKVWKSKNKTAKLLLAVDQFEELNTLAKSDSNEKTKNGNTEQHCFQELLKEAIAQCKDCFDVVITLRSDFEAQFKDGILKDFWVDDARFIVTPMTQNELREVIEKPAAEKEIVFDPPSLVDHLINQVIQMPGALPLLSFALSELYLNYMEENNKFNRDQRALIEDDYKKIGEVFGCITKRADKEYDALVQKDKAYEKTVRQVMLRMVDVGDEARRRVLSSELHYPDEAEHQRAQNVIQQFCQARLLVQGNNSEGKSYVEPAHDALVQNWAQLQKWKNEQEENLILQRKLTPVANDWNEINKPEKDSKTKSKFRIKYFFYCLEKVEAFFIAQAQHPIRKVKKARLAKQQSSGLSKNYLWHNDPRLAQLDLFLDSPESWFNKTEDEFVRESIIQKGRNTYRLVLVILLTGVGLVGLTGWAVFEQRKAKIEEMMAWRESAEGNLKSDRDIRTFVDILKAVDISKHPLVRFFPPDTALAEVQETMYKAFYTVKERNRIESDRATFAQVAFNPKTNELATIGDGDTIRLWDKLGNQVDQFSTGQNRLYSVAFSQDGKRLATGGGNGTVNLWNLKNDGIVDYNSNSTICSIANPTNNSVTNLENNSGTNPANSSGANPTNPSEANPTNTSEANPTNTSGTNPTNTSEANPTNTSEANPTNTSEANPTNTSGTNPTNPSEANPTNTSEANLGNISGVAFSHDNKLLATLIEGKDAQNNPTTTVNLWDINQGKCIPRNIANTPLGQAGQPPNNQQTATRQKNQPTVPTQNNQPTVPIKDIAFSPNKNIIATVGQNNTVRLWDILGNKLGEFPTDKRNVYSLAFTPDGKLATSGDQGTIKLWTIQNNGRTATLASQVPEEIKTEQNILYDIAFSEDKKWLATIGEDSAIRLHDRSLPSPIKRIWDKSIVEIPPIEASNQTITATSAVFSPDGKTLATIAGDDTVKFWNNLGQQTARFKTDAGDIKSIAFSPEGNLWLTSGENNEISIRDISGEEIDTISLPDMPVCDEKNNNTDKNTESSSNPITQVVFAFIDTNDGTEPDEDNWRYNQLEDDEYAGMMTIFEDGTTRFFPLHEGDFKKTSSGKHCTEPFPKDLGLIKQLASSPDGEHLVTVGKDGDTINLWDEESDQFQQLPIPKTDNETFTSVAFSPDEKRLAIASASAGENETGLVRIWDITQNAIVEQFDTGQGQLYSVAFSPLDSRQLVTGGGDGTVKVWDISSNRPAQFSTTQGTIQRMEFSPNQELLATISNNNQLNLWNVREDGTVSLNPATEIVQQQQGGVKNVTFSPDGETLIIVGKDDTIKLWTISTNQIKSFATQQQQIQSLAASPNKRKLATIGSNGQLKLWQIQNDTLNPIDISNSQLSRTQINSLAFSPDGKQLATAQGNILNLWTVSWGKLSNQSVDQFQTQQPIQSVAFSPNNKKIATAGNQGLLKLWDTKGNLLDQIPTQQTSITRLVFSPNSNIIATIGQNGTLNLWDTSDKAEAKLSLISTHQAQGVANVAFSQDGKFLAIGRNNGSIELRQIGNVDALKAGICNTIGDYFQNNPNRQLCGGIAVSTQRILSRGGDKLLVPSLTNRDKQAGVQEIAAGAFPTAIDELTTSLRENRNDPEALIYLNNARIGTRKSYTIAVSVPLGNTVHHGLEVLRGVAQAQDEINREGGINGVLLRVLIANDNNDPKVGKQIAQELSKNPDVLGVVGHFASDVTLAAGKVYQAQKLAAISPVSTSTQWFKPRWYSDQYRFRTAPDDNTTATTLANSMLNKLQEKNAVVFYNSQSQYSQSLKLAFSDAVRSAGGQVLQEFDLSDLNFDAQQTVQESTQQGAKVLVLLLDREEIDDAIEIIKQKRGNQIILGGDAFYGTKLLEVAQDEENVKDMMIAVPWHISNSQSNFAETSRKLWWADVSWRTALSYDATQALIAALKQNPTRQGVAETLRSESFSVDGATGKVQFLPSGDRTMQLTNPLSQLVTIEPGSRSGYGYDFVIHPFTKTESHSQP</sequence>
<feature type="repeat" description="WD" evidence="5">
    <location>
        <begin position="1732"/>
        <end position="1773"/>
    </location>
</feature>
<dbReference type="Pfam" id="PF00656">
    <property type="entry name" value="Peptidase_C14"/>
    <property type="match status" value="1"/>
</dbReference>
<dbReference type="SUPFAM" id="SSF52540">
    <property type="entry name" value="P-loop containing nucleoside triphosphate hydrolases"/>
    <property type="match status" value="1"/>
</dbReference>
<dbReference type="InterPro" id="IPR028082">
    <property type="entry name" value="Peripla_BP_I"/>
</dbReference>
<dbReference type="Proteomes" id="UP000003835">
    <property type="component" value="Unassembled WGS sequence"/>
</dbReference>
<dbReference type="InterPro" id="IPR001680">
    <property type="entry name" value="WD40_rpt"/>
</dbReference>
<evidence type="ECO:0000256" key="7">
    <source>
        <dbReference type="SAM" id="Phobius"/>
    </source>
</evidence>
<accession>B4VID1</accession>
<dbReference type="InterPro" id="IPR049052">
    <property type="entry name" value="nSTAND1"/>
</dbReference>
<dbReference type="PROSITE" id="PS50082">
    <property type="entry name" value="WD_REPEATS_2"/>
    <property type="match status" value="11"/>
</dbReference>
<dbReference type="InterPro" id="IPR019775">
    <property type="entry name" value="WD40_repeat_CS"/>
</dbReference>
<evidence type="ECO:0000259" key="10">
    <source>
        <dbReference type="Pfam" id="PF13458"/>
    </source>
</evidence>
<feature type="repeat" description="WD" evidence="5">
    <location>
        <begin position="1918"/>
        <end position="1943"/>
    </location>
</feature>
<evidence type="ECO:0000259" key="9">
    <source>
        <dbReference type="Pfam" id="PF12894"/>
    </source>
</evidence>
<dbReference type="eggNOG" id="COG0683">
    <property type="taxonomic scope" value="Bacteria"/>
</dbReference>
<dbReference type="Gene3D" id="3.40.50.1460">
    <property type="match status" value="1"/>
</dbReference>
<feature type="domain" description="Novel STAND NTPase 1" evidence="11">
    <location>
        <begin position="317"/>
        <end position="818"/>
    </location>
</feature>
<feature type="compositionally biased region" description="Polar residues" evidence="6">
    <location>
        <begin position="1109"/>
        <end position="1142"/>
    </location>
</feature>
<dbReference type="GO" id="GO:0004197">
    <property type="term" value="F:cysteine-type endopeptidase activity"/>
    <property type="evidence" value="ECO:0007669"/>
    <property type="project" value="InterPro"/>
</dbReference>
<dbReference type="GO" id="GO:0006508">
    <property type="term" value="P:proteolysis"/>
    <property type="evidence" value="ECO:0007669"/>
    <property type="project" value="InterPro"/>
</dbReference>
<keyword evidence="4" id="KW-0677">Repeat</keyword>
<feature type="region of interest" description="Disordered" evidence="6">
    <location>
        <begin position="1109"/>
        <end position="1201"/>
    </location>
</feature>
<dbReference type="Gene3D" id="3.40.50.2300">
    <property type="match status" value="2"/>
</dbReference>
<feature type="repeat" description="WD" evidence="5">
    <location>
        <begin position="1780"/>
        <end position="1821"/>
    </location>
</feature>
<reference evidence="12 13" key="1">
    <citation type="submission" date="2008-07" db="EMBL/GenBank/DDBJ databases">
        <authorList>
            <person name="Tandeau de Marsac N."/>
            <person name="Ferriera S."/>
            <person name="Johnson J."/>
            <person name="Kravitz S."/>
            <person name="Beeson K."/>
            <person name="Sutton G."/>
            <person name="Rogers Y.-H."/>
            <person name="Friedman R."/>
            <person name="Frazier M."/>
            <person name="Venter J.C."/>
        </authorList>
    </citation>
    <scope>NUCLEOTIDE SEQUENCE [LARGE SCALE GENOMIC DNA]</scope>
    <source>
        <strain evidence="12 13">PCC 7420</strain>
    </source>
</reference>
<dbReference type="InterPro" id="IPR027417">
    <property type="entry name" value="P-loop_NTPase"/>
</dbReference>
<feature type="repeat" description="WD" evidence="5">
    <location>
        <begin position="1010"/>
        <end position="1042"/>
    </location>
</feature>
<proteinExistence type="inferred from homology"/>
<feature type="compositionally biased region" description="Polar residues" evidence="6">
    <location>
        <begin position="1189"/>
        <end position="1201"/>
    </location>
</feature>
<evidence type="ECO:0000256" key="6">
    <source>
        <dbReference type="SAM" id="MobiDB-lite"/>
    </source>
</evidence>
<feature type="repeat" description="WD" evidence="5">
    <location>
        <begin position="1690"/>
        <end position="1732"/>
    </location>
</feature>
<evidence type="ECO:0000313" key="13">
    <source>
        <dbReference type="Proteomes" id="UP000003835"/>
    </source>
</evidence>
<evidence type="ECO:0000256" key="1">
    <source>
        <dbReference type="ARBA" id="ARBA00010062"/>
    </source>
</evidence>
<dbReference type="PROSITE" id="PS50294">
    <property type="entry name" value="WD_REPEATS_REGION"/>
    <property type="match status" value="5"/>
</dbReference>
<evidence type="ECO:0000256" key="2">
    <source>
        <dbReference type="ARBA" id="ARBA00022574"/>
    </source>
</evidence>
<feature type="compositionally biased region" description="Low complexity" evidence="6">
    <location>
        <begin position="1143"/>
        <end position="1156"/>
    </location>
</feature>
<feature type="transmembrane region" description="Helical" evidence="7">
    <location>
        <begin position="643"/>
        <end position="664"/>
    </location>
</feature>
<feature type="transmembrane region" description="Helical" evidence="7">
    <location>
        <begin position="916"/>
        <end position="936"/>
    </location>
</feature>